<evidence type="ECO:0000256" key="2">
    <source>
        <dbReference type="ARBA" id="ARBA00023125"/>
    </source>
</evidence>
<keyword evidence="4" id="KW-0235">DNA replication</keyword>
<dbReference type="OrthoDB" id="534348at2759"/>
<dbReference type="GO" id="GO:0030337">
    <property type="term" value="F:DNA polymerase processivity factor activity"/>
    <property type="evidence" value="ECO:0007669"/>
    <property type="project" value="InterPro"/>
</dbReference>
<dbReference type="SUPFAM" id="SSF55979">
    <property type="entry name" value="DNA clamp"/>
    <property type="match status" value="2"/>
</dbReference>
<comment type="caution">
    <text evidence="7">The sequence shown here is derived from an EMBL/GenBank/DDBJ whole genome shotgun (WGS) entry which is preliminary data.</text>
</comment>
<accession>A0A1J4L284</accession>
<dbReference type="RefSeq" id="XP_068369190.1">
    <property type="nucleotide sequence ID" value="XM_068497326.1"/>
</dbReference>
<dbReference type="NCBIfam" id="TIGR00590">
    <property type="entry name" value="pcna"/>
    <property type="match status" value="1"/>
</dbReference>
<evidence type="ECO:0000259" key="5">
    <source>
        <dbReference type="Pfam" id="PF00705"/>
    </source>
</evidence>
<dbReference type="GO" id="GO:0019985">
    <property type="term" value="P:translesion synthesis"/>
    <property type="evidence" value="ECO:0007669"/>
    <property type="project" value="TreeGrafter"/>
</dbReference>
<dbReference type="GO" id="GO:0043626">
    <property type="term" value="C:PCNA complex"/>
    <property type="evidence" value="ECO:0007669"/>
    <property type="project" value="TreeGrafter"/>
</dbReference>
<dbReference type="Pfam" id="PF02747">
    <property type="entry name" value="PCNA_C"/>
    <property type="match status" value="1"/>
</dbReference>
<keyword evidence="8" id="KW-1185">Reference proteome</keyword>
<dbReference type="Pfam" id="PF00705">
    <property type="entry name" value="PCNA_N"/>
    <property type="match status" value="1"/>
</dbReference>
<dbReference type="InterPro" id="IPR022649">
    <property type="entry name" value="Pr_cel_nuc_antig_C"/>
</dbReference>
<dbReference type="Proteomes" id="UP000179807">
    <property type="component" value="Unassembled WGS sequence"/>
</dbReference>
<dbReference type="PANTHER" id="PTHR11352">
    <property type="entry name" value="PROLIFERATING CELL NUCLEAR ANTIGEN"/>
    <property type="match status" value="1"/>
</dbReference>
<evidence type="ECO:0000259" key="6">
    <source>
        <dbReference type="Pfam" id="PF02747"/>
    </source>
</evidence>
<name>A0A1J4L284_9EUKA</name>
<dbReference type="PANTHER" id="PTHR11352:SF0">
    <property type="entry name" value="PROLIFERATING CELL NUCLEAR ANTIGEN"/>
    <property type="match status" value="1"/>
</dbReference>
<comment type="function">
    <text evidence="3">This protein is an auxiliary protein of DNA polymerase delta and is involved in the control of eukaryotic DNA replication by increasing the polymerase's processivity during elongation of the leading strand.</text>
</comment>
<dbReference type="GO" id="GO:0006275">
    <property type="term" value="P:regulation of DNA replication"/>
    <property type="evidence" value="ECO:0007669"/>
    <property type="project" value="InterPro"/>
</dbReference>
<dbReference type="EMBL" id="MLAK01000156">
    <property type="protein sequence ID" value="OHT16054.1"/>
    <property type="molecule type" value="Genomic_DNA"/>
</dbReference>
<feature type="domain" description="Proliferating cell nuclear antigen PCNA C-terminal" evidence="6">
    <location>
        <begin position="89"/>
        <end position="215"/>
    </location>
</feature>
<organism evidence="7 8">
    <name type="scientific">Tritrichomonas foetus</name>
    <dbReference type="NCBI Taxonomy" id="1144522"/>
    <lineage>
        <taxon>Eukaryota</taxon>
        <taxon>Metamonada</taxon>
        <taxon>Parabasalia</taxon>
        <taxon>Tritrichomonadida</taxon>
        <taxon>Tritrichomonadidae</taxon>
        <taxon>Tritrichomonas</taxon>
    </lineage>
</organism>
<comment type="similarity">
    <text evidence="1 4">Belongs to the PCNA family.</text>
</comment>
<dbReference type="GO" id="GO:0006298">
    <property type="term" value="P:mismatch repair"/>
    <property type="evidence" value="ECO:0007669"/>
    <property type="project" value="TreeGrafter"/>
</dbReference>
<proteinExistence type="inferred from homology"/>
<evidence type="ECO:0000256" key="4">
    <source>
        <dbReference type="RuleBase" id="RU003671"/>
    </source>
</evidence>
<gene>
    <name evidence="7" type="ORF">TRFO_13563</name>
</gene>
<dbReference type="GO" id="GO:0003677">
    <property type="term" value="F:DNA binding"/>
    <property type="evidence" value="ECO:0007669"/>
    <property type="project" value="UniProtKB-KW"/>
</dbReference>
<comment type="subcellular location">
    <subcellularLocation>
        <location evidence="3">Nucleus</location>
    </subcellularLocation>
</comment>
<dbReference type="GeneID" id="94832030"/>
<reference evidence="7" key="1">
    <citation type="submission" date="2016-10" db="EMBL/GenBank/DDBJ databases">
        <authorList>
            <person name="Benchimol M."/>
            <person name="Almeida L.G."/>
            <person name="Vasconcelos A.T."/>
            <person name="Perreira-Neves A."/>
            <person name="Rosa I.A."/>
            <person name="Tasca T."/>
            <person name="Bogo M.R."/>
            <person name="de Souza W."/>
        </authorList>
    </citation>
    <scope>NUCLEOTIDE SEQUENCE [LARGE SCALE GENOMIC DNA]</scope>
    <source>
        <strain evidence="7">K</strain>
    </source>
</reference>
<keyword evidence="2 4" id="KW-0238">DNA-binding</keyword>
<dbReference type="InterPro" id="IPR022648">
    <property type="entry name" value="Pr_cel_nuc_antig_N"/>
</dbReference>
<evidence type="ECO:0000256" key="3">
    <source>
        <dbReference type="RuleBase" id="RU000641"/>
    </source>
</evidence>
<dbReference type="VEuPathDB" id="TrichDB:TRFO_13563"/>
<feature type="domain" description="Proliferating cell nuclear antigen PCNA N-terminal" evidence="5">
    <location>
        <begin position="1"/>
        <end position="84"/>
    </location>
</feature>
<dbReference type="AlphaFoldDB" id="A0A1J4L284"/>
<sequence>MDVSHVSLISIELPADNFESYKCESAIDLSFNIDTLTKVLKSADNNDTLTIRTEDAKEDIEILITSQNEDKNTRFKLKPIEIDANSVSIPEHTYKAKLSLSSAALSQLVKHLSEVDDAATVRCNEGNIVFSVSDSLLDCTTTFIEGGAPSSADEEVVVDVSEGCRVSYALRYLKAISAASSLSPRVSLSFSPHFPLLVEYELNEGGFVRFYLAPKVEEDDTDEEI</sequence>
<evidence type="ECO:0000313" key="7">
    <source>
        <dbReference type="EMBL" id="OHT16054.1"/>
    </source>
</evidence>
<dbReference type="CDD" id="cd00577">
    <property type="entry name" value="PCNA"/>
    <property type="match status" value="1"/>
</dbReference>
<dbReference type="InterPro" id="IPR046938">
    <property type="entry name" value="DNA_clamp_sf"/>
</dbReference>
<dbReference type="PRINTS" id="PR00339">
    <property type="entry name" value="PCNACYCLIN"/>
</dbReference>
<dbReference type="InterPro" id="IPR000730">
    <property type="entry name" value="Pr_cel_nuc_antig"/>
</dbReference>
<keyword evidence="3" id="KW-0539">Nucleus</keyword>
<evidence type="ECO:0000256" key="1">
    <source>
        <dbReference type="ARBA" id="ARBA00010462"/>
    </source>
</evidence>
<dbReference type="GO" id="GO:0006272">
    <property type="term" value="P:leading strand elongation"/>
    <property type="evidence" value="ECO:0007669"/>
    <property type="project" value="TreeGrafter"/>
</dbReference>
<dbReference type="Gene3D" id="3.70.10.10">
    <property type="match status" value="1"/>
</dbReference>
<evidence type="ECO:0000313" key="8">
    <source>
        <dbReference type="Proteomes" id="UP000179807"/>
    </source>
</evidence>
<protein>
    <recommendedName>
        <fullName evidence="3">DNA sliding clamp PCNA</fullName>
    </recommendedName>
</protein>